<keyword evidence="2" id="KW-1185">Reference proteome</keyword>
<name>A0A4R7I4M8_9ACTN</name>
<organism evidence="1 2">
    <name type="scientific">Ilumatobacter fluminis</name>
    <dbReference type="NCBI Taxonomy" id="467091"/>
    <lineage>
        <taxon>Bacteria</taxon>
        <taxon>Bacillati</taxon>
        <taxon>Actinomycetota</taxon>
        <taxon>Acidimicrobiia</taxon>
        <taxon>Acidimicrobiales</taxon>
        <taxon>Ilumatobacteraceae</taxon>
        <taxon>Ilumatobacter</taxon>
    </lineage>
</organism>
<dbReference type="SUPFAM" id="SSF53335">
    <property type="entry name" value="S-adenosyl-L-methionine-dependent methyltransferases"/>
    <property type="match status" value="1"/>
</dbReference>
<evidence type="ECO:0000313" key="1">
    <source>
        <dbReference type="EMBL" id="TDT17919.1"/>
    </source>
</evidence>
<dbReference type="RefSeq" id="WP_133870171.1">
    <property type="nucleotide sequence ID" value="NZ_SOAU01000001.1"/>
</dbReference>
<protein>
    <recommendedName>
        <fullName evidence="3">Methyltransferase family protein</fullName>
    </recommendedName>
</protein>
<evidence type="ECO:0000313" key="2">
    <source>
        <dbReference type="Proteomes" id="UP000294558"/>
    </source>
</evidence>
<dbReference type="Gene3D" id="3.40.50.150">
    <property type="entry name" value="Vaccinia Virus protein VP39"/>
    <property type="match status" value="1"/>
</dbReference>
<reference evidence="1 2" key="1">
    <citation type="submission" date="2019-03" db="EMBL/GenBank/DDBJ databases">
        <title>Sequencing the genomes of 1000 actinobacteria strains.</title>
        <authorList>
            <person name="Klenk H.-P."/>
        </authorList>
    </citation>
    <scope>NUCLEOTIDE SEQUENCE [LARGE SCALE GENOMIC DNA]</scope>
    <source>
        <strain evidence="1 2">DSM 18936</strain>
    </source>
</reference>
<proteinExistence type="predicted"/>
<comment type="caution">
    <text evidence="1">The sequence shown here is derived from an EMBL/GenBank/DDBJ whole genome shotgun (WGS) entry which is preliminary data.</text>
</comment>
<dbReference type="AlphaFoldDB" id="A0A4R7I4M8"/>
<evidence type="ECO:0008006" key="3">
    <source>
        <dbReference type="Google" id="ProtNLM"/>
    </source>
</evidence>
<dbReference type="CDD" id="cd02440">
    <property type="entry name" value="AdoMet_MTases"/>
    <property type="match status" value="1"/>
</dbReference>
<dbReference type="OrthoDB" id="4528595at2"/>
<sequence>MDTPVAERTAALLTRPPAPSIDPVEAIQADRSDDPYGVATAEFYELLATAHWERTGAELIEVLAGVDPTHGPIVDVGAGTGIGLPYLLDAVPGADVHAIEPSRGMRTALHTRLRLDQRLAGRVTVDPRPLREALPERACAIVLSAVLGHLDEIDRYRLWSFAAGQLPPGAPVVAEVLPPYRPIEVEPVRYAAVPVGRFTYEGWQWGEPADDRLMRWTMSYRVVDGAEVIAEQTVQSTYRCWSPDDVSDEVEPFGLTADTHGDAVIVRRP</sequence>
<dbReference type="InterPro" id="IPR029063">
    <property type="entry name" value="SAM-dependent_MTases_sf"/>
</dbReference>
<dbReference type="EMBL" id="SOAU01000001">
    <property type="protein sequence ID" value="TDT17919.1"/>
    <property type="molecule type" value="Genomic_DNA"/>
</dbReference>
<gene>
    <name evidence="1" type="ORF">BDK89_3532</name>
</gene>
<accession>A0A4R7I4M8</accession>
<dbReference type="Proteomes" id="UP000294558">
    <property type="component" value="Unassembled WGS sequence"/>
</dbReference>